<dbReference type="Gene3D" id="3.30.420.10">
    <property type="entry name" value="Ribonuclease H-like superfamily/Ribonuclease H"/>
    <property type="match status" value="1"/>
</dbReference>
<dbReference type="Pfam" id="PF01527">
    <property type="entry name" value="HTH_Tnp_1"/>
    <property type="match status" value="1"/>
</dbReference>
<dbReference type="RefSeq" id="WP_094483024.1">
    <property type="nucleotide sequence ID" value="NZ_NOZR01000019.1"/>
</dbReference>
<dbReference type="GO" id="GO:0004803">
    <property type="term" value="F:transposase activity"/>
    <property type="evidence" value="ECO:0007669"/>
    <property type="project" value="InterPro"/>
</dbReference>
<dbReference type="GO" id="GO:0006313">
    <property type="term" value="P:DNA transposition"/>
    <property type="evidence" value="ECO:0007669"/>
    <property type="project" value="InterPro"/>
</dbReference>
<feature type="coiled-coil region" evidence="2">
    <location>
        <begin position="49"/>
        <end position="83"/>
    </location>
</feature>
<dbReference type="Proteomes" id="UP000216063">
    <property type="component" value="Unassembled WGS sequence"/>
</dbReference>
<dbReference type="NCBIfam" id="NF033516">
    <property type="entry name" value="transpos_IS3"/>
    <property type="match status" value="1"/>
</dbReference>
<organism evidence="4 5">
    <name type="scientific">Mycolicibacterium sphagni</name>
    <dbReference type="NCBI Taxonomy" id="1786"/>
    <lineage>
        <taxon>Bacteria</taxon>
        <taxon>Bacillati</taxon>
        <taxon>Actinomycetota</taxon>
        <taxon>Actinomycetes</taxon>
        <taxon>Mycobacteriales</taxon>
        <taxon>Mycobacteriaceae</taxon>
        <taxon>Mycolicibacterium</taxon>
    </lineage>
</organism>
<dbReference type="InterPro" id="IPR048020">
    <property type="entry name" value="Transpos_IS3"/>
</dbReference>
<dbReference type="GO" id="GO:0003677">
    <property type="term" value="F:DNA binding"/>
    <property type="evidence" value="ECO:0007669"/>
    <property type="project" value="InterPro"/>
</dbReference>
<evidence type="ECO:0000259" key="3">
    <source>
        <dbReference type="PROSITE" id="PS50994"/>
    </source>
</evidence>
<comment type="function">
    <text evidence="1">Involved in the transposition of the insertion sequence.</text>
</comment>
<dbReference type="InterPro" id="IPR001584">
    <property type="entry name" value="Integrase_cat-core"/>
</dbReference>
<reference evidence="4 5" key="1">
    <citation type="submission" date="2017-07" db="EMBL/GenBank/DDBJ databases">
        <title>The new phylogeny of genus Mycobacterium.</title>
        <authorList>
            <person name="Tortoli E."/>
            <person name="Trovato A."/>
            <person name="Cirillo D.M."/>
        </authorList>
    </citation>
    <scope>NUCLEOTIDE SEQUENCE [LARGE SCALE GENOMIC DNA]</scope>
    <source>
        <strain evidence="4 5">ATCC 33027</strain>
    </source>
</reference>
<dbReference type="InterPro" id="IPR036397">
    <property type="entry name" value="RNaseH_sf"/>
</dbReference>
<comment type="caution">
    <text evidence="4">The sequence shown here is derived from an EMBL/GenBank/DDBJ whole genome shotgun (WGS) entry which is preliminary data.</text>
</comment>
<dbReference type="SUPFAM" id="SSF46689">
    <property type="entry name" value="Homeodomain-like"/>
    <property type="match status" value="1"/>
</dbReference>
<sequence>MASNKRRRHTPDQIIRKLAEGNKLLGSGQELAEVCRHLEIAESTWHRWIAQYGGMKANEAKRLKELEAENARLKKLVANQALDIDMLKEIFGGKLLTPNRKRSAVTVLRERFGVSQRRACAVVGIHRSTMRLTPSPTTTEEAELRAWLRRFSTDRPRWGWRRAAKMARRAGWQVNNKRIRRLWRDEGLRVPQRRRKKRLTGIGVAVGAMSPIRPNVIWAMDFQFDTTADGRTIKMLNVIDEFTREALAIEVDRSIDAGGVVDVLDRLVSQHGAPHYVRFDNGPEFVAHAVADWCRFNSAGSLFIDPGSPWQNAWIESFNGRLRDELLNSWRFDSLLEARVIIEDWRADYNANRPHSAHGELTPAEFALQWTTTHQPQAA</sequence>
<dbReference type="OrthoDB" id="568335at2"/>
<gene>
    <name evidence="4" type="ORF">CG716_20835</name>
</gene>
<dbReference type="PANTHER" id="PTHR47515:SF1">
    <property type="entry name" value="BLR2054 PROTEIN"/>
    <property type="match status" value="1"/>
</dbReference>
<dbReference type="EMBL" id="NOZR01000019">
    <property type="protein sequence ID" value="OYN76964.1"/>
    <property type="molecule type" value="Genomic_DNA"/>
</dbReference>
<proteinExistence type="predicted"/>
<dbReference type="InterPro" id="IPR009057">
    <property type="entry name" value="Homeodomain-like_sf"/>
</dbReference>
<keyword evidence="5" id="KW-1185">Reference proteome</keyword>
<name>A0A255DCD2_9MYCO</name>
<evidence type="ECO:0000256" key="1">
    <source>
        <dbReference type="ARBA" id="ARBA00002286"/>
    </source>
</evidence>
<dbReference type="InterPro" id="IPR002514">
    <property type="entry name" value="Transposase_8"/>
</dbReference>
<dbReference type="PANTHER" id="PTHR47515">
    <property type="entry name" value="LOW CALCIUM RESPONSE LOCUS PROTEIN T"/>
    <property type="match status" value="1"/>
</dbReference>
<accession>A0A255DCD2</accession>
<dbReference type="InterPro" id="IPR025948">
    <property type="entry name" value="HTH-like_dom"/>
</dbReference>
<evidence type="ECO:0000313" key="5">
    <source>
        <dbReference type="Proteomes" id="UP000216063"/>
    </source>
</evidence>
<dbReference type="PROSITE" id="PS50994">
    <property type="entry name" value="INTEGRASE"/>
    <property type="match status" value="1"/>
</dbReference>
<dbReference type="InterPro" id="IPR012337">
    <property type="entry name" value="RNaseH-like_sf"/>
</dbReference>
<evidence type="ECO:0000256" key="2">
    <source>
        <dbReference type="SAM" id="Coils"/>
    </source>
</evidence>
<evidence type="ECO:0000313" key="4">
    <source>
        <dbReference type="EMBL" id="OYN76964.1"/>
    </source>
</evidence>
<feature type="domain" description="Integrase catalytic" evidence="3">
    <location>
        <begin position="210"/>
        <end position="371"/>
    </location>
</feature>
<dbReference type="Pfam" id="PF13276">
    <property type="entry name" value="HTH_21"/>
    <property type="match status" value="1"/>
</dbReference>
<protein>
    <submittedName>
        <fullName evidence="4">IS3 family transposase</fullName>
    </submittedName>
</protein>
<dbReference type="AlphaFoldDB" id="A0A255DCD2"/>
<dbReference type="Pfam" id="PF13683">
    <property type="entry name" value="rve_3"/>
    <property type="match status" value="1"/>
</dbReference>
<keyword evidence="2" id="KW-0175">Coiled coil</keyword>
<dbReference type="SUPFAM" id="SSF53098">
    <property type="entry name" value="Ribonuclease H-like"/>
    <property type="match status" value="1"/>
</dbReference>
<dbReference type="GO" id="GO:0015074">
    <property type="term" value="P:DNA integration"/>
    <property type="evidence" value="ECO:0007669"/>
    <property type="project" value="InterPro"/>
</dbReference>